<dbReference type="AlphaFoldDB" id="A0A7G2IV73"/>
<proteinExistence type="predicted"/>
<dbReference type="Gene3D" id="3.40.630.30">
    <property type="match status" value="1"/>
</dbReference>
<comment type="caution">
    <text evidence="1">The sequence shown here is derived from an EMBL/GenBank/DDBJ whole genome shotgun (WGS) entry which is preliminary data.</text>
</comment>
<reference evidence="1 2" key="1">
    <citation type="submission" date="2013-10" db="EMBL/GenBank/DDBJ databases">
        <title>Antibiotic resistance diversity of beta-lactamase producers in the General Hospital Vienna.</title>
        <authorList>
            <person name="Barisic I."/>
            <person name="Mitteregger D."/>
            <person name="Hirschl A.M."/>
            <person name="Noehammer C."/>
            <person name="Wiesinger-Mayr H."/>
        </authorList>
    </citation>
    <scope>NUCLEOTIDE SEQUENCE [LARGE SCALE GENOMIC DNA]</scope>
    <source>
        <strain evidence="1 2">ISC11</strain>
    </source>
</reference>
<protein>
    <submittedName>
        <fullName evidence="1">GNAT family acetyltransferase PA5433</fullName>
    </submittedName>
</protein>
<evidence type="ECO:0000313" key="2">
    <source>
        <dbReference type="Proteomes" id="UP000019194"/>
    </source>
</evidence>
<dbReference type="GO" id="GO:0016740">
    <property type="term" value="F:transferase activity"/>
    <property type="evidence" value="ECO:0007669"/>
    <property type="project" value="UniProtKB-KW"/>
</dbReference>
<name>A0A7G2IV73_CITFR</name>
<sequence length="72" mass="8303">MDMSGIFNQFHQPVGMTLSDWKGAPFPQAQQITGRYCKLERINAERHAKELYEAYSEASDCRDWTYLAVGPF</sequence>
<dbReference type="EMBL" id="CBWP010000075">
    <property type="protein sequence ID" value="CDL40835.1"/>
    <property type="molecule type" value="Genomic_DNA"/>
</dbReference>
<organism evidence="1 2">
    <name type="scientific">Citrobacter freundii</name>
    <dbReference type="NCBI Taxonomy" id="546"/>
    <lineage>
        <taxon>Bacteria</taxon>
        <taxon>Pseudomonadati</taxon>
        <taxon>Pseudomonadota</taxon>
        <taxon>Gammaproteobacteria</taxon>
        <taxon>Enterobacterales</taxon>
        <taxon>Enterobacteriaceae</taxon>
        <taxon>Citrobacter</taxon>
        <taxon>Citrobacter freundii complex</taxon>
    </lineage>
</organism>
<evidence type="ECO:0000313" key="1">
    <source>
        <dbReference type="EMBL" id="CDL40835.1"/>
    </source>
</evidence>
<dbReference type="Proteomes" id="UP000019194">
    <property type="component" value="Unassembled WGS sequence"/>
</dbReference>
<accession>A0A7G2IV73</accession>